<keyword evidence="1" id="KW-1133">Transmembrane helix</keyword>
<accession>A0A917YKZ7</accession>
<feature type="transmembrane region" description="Helical" evidence="1">
    <location>
        <begin position="33"/>
        <end position="51"/>
    </location>
</feature>
<dbReference type="RefSeq" id="WP_146287421.1">
    <property type="nucleotide sequence ID" value="NZ_BMLP01000006.1"/>
</dbReference>
<evidence type="ECO:0000313" key="2">
    <source>
        <dbReference type="EMBL" id="GGO35200.1"/>
    </source>
</evidence>
<keyword evidence="1" id="KW-0812">Transmembrane</keyword>
<evidence type="ECO:0008006" key="4">
    <source>
        <dbReference type="Google" id="ProtNLM"/>
    </source>
</evidence>
<dbReference type="EMBL" id="BMLP01000006">
    <property type="protein sequence ID" value="GGO35200.1"/>
    <property type="molecule type" value="Genomic_DNA"/>
</dbReference>
<keyword evidence="3" id="KW-1185">Reference proteome</keyword>
<organism evidence="2 3">
    <name type="scientific">Gemmobacter aquaticus</name>
    <dbReference type="NCBI Taxonomy" id="490185"/>
    <lineage>
        <taxon>Bacteria</taxon>
        <taxon>Pseudomonadati</taxon>
        <taxon>Pseudomonadota</taxon>
        <taxon>Alphaproteobacteria</taxon>
        <taxon>Rhodobacterales</taxon>
        <taxon>Paracoccaceae</taxon>
        <taxon>Gemmobacter</taxon>
    </lineage>
</organism>
<dbReference type="AlphaFoldDB" id="A0A917YKZ7"/>
<sequence>MNTDLYLVIGLCLTVLALPAVISAFRESRPPRLAGLMVLAGAVLIAVALNGKPGGYEVQDIPGAFHRVVIRTLQ</sequence>
<reference evidence="2 3" key="1">
    <citation type="journal article" date="2014" name="Int. J. Syst. Evol. Microbiol.">
        <title>Complete genome sequence of Corynebacterium casei LMG S-19264T (=DSM 44701T), isolated from a smear-ripened cheese.</title>
        <authorList>
            <consortium name="US DOE Joint Genome Institute (JGI-PGF)"/>
            <person name="Walter F."/>
            <person name="Albersmeier A."/>
            <person name="Kalinowski J."/>
            <person name="Ruckert C."/>
        </authorList>
    </citation>
    <scope>NUCLEOTIDE SEQUENCE [LARGE SCALE GENOMIC DNA]</scope>
    <source>
        <strain evidence="2 3">CGMCC 1.7029</strain>
    </source>
</reference>
<keyword evidence="1" id="KW-0472">Membrane</keyword>
<proteinExistence type="predicted"/>
<dbReference type="OrthoDB" id="7875801at2"/>
<evidence type="ECO:0000313" key="3">
    <source>
        <dbReference type="Proteomes" id="UP000598196"/>
    </source>
</evidence>
<comment type="caution">
    <text evidence="2">The sequence shown here is derived from an EMBL/GenBank/DDBJ whole genome shotgun (WGS) entry which is preliminary data.</text>
</comment>
<dbReference type="Proteomes" id="UP000598196">
    <property type="component" value="Unassembled WGS sequence"/>
</dbReference>
<gene>
    <name evidence="2" type="ORF">GCM10010991_27090</name>
</gene>
<evidence type="ECO:0000256" key="1">
    <source>
        <dbReference type="SAM" id="Phobius"/>
    </source>
</evidence>
<protein>
    <recommendedName>
        <fullName evidence="4">50S ribosomal protein L35</fullName>
    </recommendedName>
</protein>
<name>A0A917YKZ7_9RHOB</name>